<keyword evidence="6" id="KW-0548">Nucleotidyltransferase</keyword>
<proteinExistence type="predicted"/>
<dbReference type="Proteomes" id="UP001060012">
    <property type="component" value="Chromosome"/>
</dbReference>
<dbReference type="InterPro" id="IPR013655">
    <property type="entry name" value="PAS_fold_3"/>
</dbReference>
<dbReference type="PANTHER" id="PTHR46663:SF2">
    <property type="entry name" value="GGDEF DOMAIN-CONTAINING PROTEIN"/>
    <property type="match status" value="1"/>
</dbReference>
<sequence length="540" mass="61767">MKKILLVDNSKLIINVLEELFLEKNNFEIYKAKTLNEVEQLILSNNFFIAISNLVLPDALNGELLDTFKNANIPTIVLSSKIDDSFMSNIDNLNIIDYVSKDSIHGLENVYDLAELLLYIKDTKVLVVEDSNVVAQQIKATLETLFLKVKTVPNGDEALNELKNNKDISMVISDYNMPKMNGLELTRAIRKDKTTSSLPIVIISSDNNPQQRIKLFKNGANDYLNKPILEEELKSKVLDTFSNIKKIEDIQSFNKIFDENIITSSTDIKGNIQTVSKAFCKISGYEKEELIGKSHNIVRHPDMPKCLYEELWNTITKGQTWKGEIKNLKKDGTYYWVKAVIEPKFNRNGDITGYFAIREDISDKKRIYELSITDGLTSLYNRRYFNDTAHNFILESVRNNNTFAFILLDIDNFKKYNDTYGHQDGDDVLIKVANSLKTTFKRGDDQVFRLGGEEFGVLISSKTKLNIMDLVEEARLNIEKLNIKHEKNTPLSVVTASFGTLIISLGNNENIKVEDIYKKADEQLYKAKENGRNKIEYLEL</sequence>
<gene>
    <name evidence="6" type="ORF">NJU99_08690</name>
</gene>
<dbReference type="SMART" id="SM00448">
    <property type="entry name" value="REC"/>
    <property type="match status" value="2"/>
</dbReference>
<dbReference type="InterPro" id="IPR052163">
    <property type="entry name" value="DGC-Regulatory_Protein"/>
</dbReference>
<dbReference type="InterPro" id="IPR001789">
    <property type="entry name" value="Sig_transdc_resp-reg_receiver"/>
</dbReference>
<dbReference type="NCBIfam" id="TIGR00254">
    <property type="entry name" value="GGDEF"/>
    <property type="match status" value="1"/>
</dbReference>
<dbReference type="PROSITE" id="PS50887">
    <property type="entry name" value="GGDEF"/>
    <property type="match status" value="1"/>
</dbReference>
<evidence type="ECO:0000259" key="2">
    <source>
        <dbReference type="PROSITE" id="PS50110"/>
    </source>
</evidence>
<dbReference type="CDD" id="cd01949">
    <property type="entry name" value="GGDEF"/>
    <property type="match status" value="1"/>
</dbReference>
<protein>
    <submittedName>
        <fullName evidence="6">Diguanylate cyclase</fullName>
        <ecNumber evidence="6">2.7.7.65</ecNumber>
    </submittedName>
</protein>
<comment type="caution">
    <text evidence="1">Lacks conserved residue(s) required for the propagation of feature annotation.</text>
</comment>
<dbReference type="PANTHER" id="PTHR46663">
    <property type="entry name" value="DIGUANYLATE CYCLASE DGCT-RELATED"/>
    <property type="match status" value="1"/>
</dbReference>
<dbReference type="InterPro" id="IPR000014">
    <property type="entry name" value="PAS"/>
</dbReference>
<dbReference type="InterPro" id="IPR035965">
    <property type="entry name" value="PAS-like_dom_sf"/>
</dbReference>
<dbReference type="InterPro" id="IPR000700">
    <property type="entry name" value="PAS-assoc_C"/>
</dbReference>
<dbReference type="PROSITE" id="PS50110">
    <property type="entry name" value="RESPONSE_REGULATORY"/>
    <property type="match status" value="2"/>
</dbReference>
<dbReference type="EC" id="2.7.7.65" evidence="6"/>
<dbReference type="Pfam" id="PF00990">
    <property type="entry name" value="GGDEF"/>
    <property type="match status" value="1"/>
</dbReference>
<dbReference type="Gene3D" id="3.30.70.270">
    <property type="match status" value="1"/>
</dbReference>
<feature type="domain" description="Response regulatory" evidence="2">
    <location>
        <begin position="3"/>
        <end position="116"/>
    </location>
</feature>
<keyword evidence="1" id="KW-0597">Phosphoprotein</keyword>
<dbReference type="InterPro" id="IPR043128">
    <property type="entry name" value="Rev_trsase/Diguanyl_cyclase"/>
</dbReference>
<evidence type="ECO:0000256" key="1">
    <source>
        <dbReference type="PROSITE-ProRule" id="PRU00169"/>
    </source>
</evidence>
<dbReference type="Pfam" id="PF00072">
    <property type="entry name" value="Response_reg"/>
    <property type="match status" value="1"/>
</dbReference>
<dbReference type="InterPro" id="IPR011006">
    <property type="entry name" value="CheY-like_superfamily"/>
</dbReference>
<dbReference type="SMART" id="SM00267">
    <property type="entry name" value="GGDEF"/>
    <property type="match status" value="1"/>
</dbReference>
<feature type="domain" description="Response regulatory" evidence="2">
    <location>
        <begin position="124"/>
        <end position="241"/>
    </location>
</feature>
<dbReference type="SUPFAM" id="SSF52172">
    <property type="entry name" value="CheY-like"/>
    <property type="match status" value="2"/>
</dbReference>
<organism evidence="6 7">
    <name type="scientific">Arcobacter roscoffensis</name>
    <dbReference type="NCBI Taxonomy" id="2961520"/>
    <lineage>
        <taxon>Bacteria</taxon>
        <taxon>Pseudomonadati</taxon>
        <taxon>Campylobacterota</taxon>
        <taxon>Epsilonproteobacteria</taxon>
        <taxon>Campylobacterales</taxon>
        <taxon>Arcobacteraceae</taxon>
        <taxon>Arcobacter</taxon>
    </lineage>
</organism>
<evidence type="ECO:0000259" key="4">
    <source>
        <dbReference type="PROSITE" id="PS50113"/>
    </source>
</evidence>
<dbReference type="NCBIfam" id="TIGR00229">
    <property type="entry name" value="sensory_box"/>
    <property type="match status" value="1"/>
</dbReference>
<accession>A0ABY5DZG6</accession>
<dbReference type="Pfam" id="PF08447">
    <property type="entry name" value="PAS_3"/>
    <property type="match status" value="1"/>
</dbReference>
<dbReference type="RefSeq" id="WP_254575525.1">
    <property type="nucleotide sequence ID" value="NZ_CP100595.1"/>
</dbReference>
<dbReference type="InterPro" id="IPR001610">
    <property type="entry name" value="PAC"/>
</dbReference>
<name>A0ABY5DZG6_9BACT</name>
<evidence type="ECO:0000259" key="3">
    <source>
        <dbReference type="PROSITE" id="PS50112"/>
    </source>
</evidence>
<evidence type="ECO:0000313" key="6">
    <source>
        <dbReference type="EMBL" id="UTJ05344.1"/>
    </source>
</evidence>
<feature type="domain" description="PAC" evidence="4">
    <location>
        <begin position="321"/>
        <end position="373"/>
    </location>
</feature>
<dbReference type="SUPFAM" id="SSF55073">
    <property type="entry name" value="Nucleotide cyclase"/>
    <property type="match status" value="1"/>
</dbReference>
<feature type="domain" description="GGDEF" evidence="5">
    <location>
        <begin position="401"/>
        <end position="540"/>
    </location>
</feature>
<dbReference type="SMART" id="SM00086">
    <property type="entry name" value="PAC"/>
    <property type="match status" value="1"/>
</dbReference>
<feature type="modified residue" description="4-aspartylphosphate" evidence="1">
    <location>
        <position position="174"/>
    </location>
</feature>
<dbReference type="Gene3D" id="3.30.450.20">
    <property type="entry name" value="PAS domain"/>
    <property type="match status" value="1"/>
</dbReference>
<dbReference type="CDD" id="cd00130">
    <property type="entry name" value="PAS"/>
    <property type="match status" value="1"/>
</dbReference>
<feature type="domain" description="PAS" evidence="3">
    <location>
        <begin position="267"/>
        <end position="318"/>
    </location>
</feature>
<keyword evidence="7" id="KW-1185">Reference proteome</keyword>
<dbReference type="SUPFAM" id="SSF55785">
    <property type="entry name" value="PYP-like sensor domain (PAS domain)"/>
    <property type="match status" value="1"/>
</dbReference>
<dbReference type="InterPro" id="IPR029787">
    <property type="entry name" value="Nucleotide_cyclase"/>
</dbReference>
<dbReference type="PROSITE" id="PS50113">
    <property type="entry name" value="PAC"/>
    <property type="match status" value="1"/>
</dbReference>
<dbReference type="PROSITE" id="PS50112">
    <property type="entry name" value="PAS"/>
    <property type="match status" value="1"/>
</dbReference>
<evidence type="ECO:0000313" key="7">
    <source>
        <dbReference type="Proteomes" id="UP001060012"/>
    </source>
</evidence>
<evidence type="ECO:0000259" key="5">
    <source>
        <dbReference type="PROSITE" id="PS50887"/>
    </source>
</evidence>
<dbReference type="GO" id="GO:0052621">
    <property type="term" value="F:diguanylate cyclase activity"/>
    <property type="evidence" value="ECO:0007669"/>
    <property type="project" value="UniProtKB-EC"/>
</dbReference>
<reference evidence="6" key="1">
    <citation type="submission" date="2022-07" db="EMBL/GenBank/DDBJ databases">
        <title>Arcobacter roscoffensis sp. nov., a marine bacterium isolated from coastal seawater collected from Roscoff, France.</title>
        <authorList>
            <person name="Pascual J."/>
            <person name="Lepeaux C."/>
            <person name="Methner A."/>
            <person name="Overmann J."/>
        </authorList>
    </citation>
    <scope>NUCLEOTIDE SEQUENCE</scope>
    <source>
        <strain evidence="6">ARW1-2F2</strain>
    </source>
</reference>
<keyword evidence="6" id="KW-0808">Transferase</keyword>
<dbReference type="InterPro" id="IPR000160">
    <property type="entry name" value="GGDEF_dom"/>
</dbReference>
<dbReference type="Gene3D" id="3.40.50.2300">
    <property type="match status" value="2"/>
</dbReference>
<dbReference type="EMBL" id="CP100595">
    <property type="protein sequence ID" value="UTJ05344.1"/>
    <property type="molecule type" value="Genomic_DNA"/>
</dbReference>